<gene>
    <name evidence="1" type="ORF">HanXRQr2_Chr15g0677531</name>
</gene>
<reference evidence="1" key="2">
    <citation type="submission" date="2020-06" db="EMBL/GenBank/DDBJ databases">
        <title>Helianthus annuus Genome sequencing and assembly Release 2.</title>
        <authorList>
            <person name="Gouzy J."/>
            <person name="Langlade N."/>
            <person name="Munos S."/>
        </authorList>
    </citation>
    <scope>NUCLEOTIDE SEQUENCE</scope>
    <source>
        <tissue evidence="1">Leaves</tissue>
    </source>
</reference>
<keyword evidence="2" id="KW-1185">Reference proteome</keyword>
<proteinExistence type="predicted"/>
<comment type="caution">
    <text evidence="1">The sequence shown here is derived from an EMBL/GenBank/DDBJ whole genome shotgun (WGS) entry which is preliminary data.</text>
</comment>
<sequence length="110" mass="12234">MSKHKGGTPLCGRADVSGLGGRGIDPYRRWDWRILVIRSIVLVISHDRDRGKRMVWKMLRVAVGANDETMVNRAGLTHWSRQEGLISSSRGSLAGSPVVDLLHKETSRDS</sequence>
<evidence type="ECO:0000313" key="2">
    <source>
        <dbReference type="Proteomes" id="UP000215914"/>
    </source>
</evidence>
<dbReference type="AlphaFoldDB" id="A0A9K3DYX5"/>
<protein>
    <submittedName>
        <fullName evidence="1">Uncharacterized protein</fullName>
    </submittedName>
</protein>
<evidence type="ECO:0000313" key="1">
    <source>
        <dbReference type="EMBL" id="KAF5763202.1"/>
    </source>
</evidence>
<dbReference type="EMBL" id="MNCJ02000330">
    <property type="protein sequence ID" value="KAF5763202.1"/>
    <property type="molecule type" value="Genomic_DNA"/>
</dbReference>
<name>A0A9K3DYX5_HELAN</name>
<reference evidence="1" key="1">
    <citation type="journal article" date="2017" name="Nature">
        <title>The sunflower genome provides insights into oil metabolism, flowering and Asterid evolution.</title>
        <authorList>
            <person name="Badouin H."/>
            <person name="Gouzy J."/>
            <person name="Grassa C.J."/>
            <person name="Murat F."/>
            <person name="Staton S.E."/>
            <person name="Cottret L."/>
            <person name="Lelandais-Briere C."/>
            <person name="Owens G.L."/>
            <person name="Carrere S."/>
            <person name="Mayjonade B."/>
            <person name="Legrand L."/>
            <person name="Gill N."/>
            <person name="Kane N.C."/>
            <person name="Bowers J.E."/>
            <person name="Hubner S."/>
            <person name="Bellec A."/>
            <person name="Berard A."/>
            <person name="Berges H."/>
            <person name="Blanchet N."/>
            <person name="Boniface M.C."/>
            <person name="Brunel D."/>
            <person name="Catrice O."/>
            <person name="Chaidir N."/>
            <person name="Claudel C."/>
            <person name="Donnadieu C."/>
            <person name="Faraut T."/>
            <person name="Fievet G."/>
            <person name="Helmstetter N."/>
            <person name="King M."/>
            <person name="Knapp S.J."/>
            <person name="Lai Z."/>
            <person name="Le Paslier M.C."/>
            <person name="Lippi Y."/>
            <person name="Lorenzon L."/>
            <person name="Mandel J.R."/>
            <person name="Marage G."/>
            <person name="Marchand G."/>
            <person name="Marquand E."/>
            <person name="Bret-Mestries E."/>
            <person name="Morien E."/>
            <person name="Nambeesan S."/>
            <person name="Nguyen T."/>
            <person name="Pegot-Espagnet P."/>
            <person name="Pouilly N."/>
            <person name="Raftis F."/>
            <person name="Sallet E."/>
            <person name="Schiex T."/>
            <person name="Thomas J."/>
            <person name="Vandecasteele C."/>
            <person name="Vares D."/>
            <person name="Vear F."/>
            <person name="Vautrin S."/>
            <person name="Crespi M."/>
            <person name="Mangin B."/>
            <person name="Burke J.M."/>
            <person name="Salse J."/>
            <person name="Munos S."/>
            <person name="Vincourt P."/>
            <person name="Rieseberg L.H."/>
            <person name="Langlade N.B."/>
        </authorList>
    </citation>
    <scope>NUCLEOTIDE SEQUENCE</scope>
    <source>
        <tissue evidence="1">Leaves</tissue>
    </source>
</reference>
<organism evidence="1 2">
    <name type="scientific">Helianthus annuus</name>
    <name type="common">Common sunflower</name>
    <dbReference type="NCBI Taxonomy" id="4232"/>
    <lineage>
        <taxon>Eukaryota</taxon>
        <taxon>Viridiplantae</taxon>
        <taxon>Streptophyta</taxon>
        <taxon>Embryophyta</taxon>
        <taxon>Tracheophyta</taxon>
        <taxon>Spermatophyta</taxon>
        <taxon>Magnoliopsida</taxon>
        <taxon>eudicotyledons</taxon>
        <taxon>Gunneridae</taxon>
        <taxon>Pentapetalae</taxon>
        <taxon>asterids</taxon>
        <taxon>campanulids</taxon>
        <taxon>Asterales</taxon>
        <taxon>Asteraceae</taxon>
        <taxon>Asteroideae</taxon>
        <taxon>Heliantheae alliance</taxon>
        <taxon>Heliantheae</taxon>
        <taxon>Helianthus</taxon>
    </lineage>
</organism>
<dbReference type="Proteomes" id="UP000215914">
    <property type="component" value="Unassembled WGS sequence"/>
</dbReference>
<accession>A0A9K3DYX5</accession>
<dbReference type="Gramene" id="mRNA:HanXRQr2_Chr15g0677531">
    <property type="protein sequence ID" value="CDS:HanXRQr2_Chr15g0677531.1"/>
    <property type="gene ID" value="HanXRQr2_Chr15g0677531"/>
</dbReference>